<reference evidence="2" key="1">
    <citation type="journal article" date="2015" name="Nat. Plants">
        <title>Genome expansion of Arabis alpina linked with retrotransposition and reduced symmetric DNA methylation.</title>
        <authorList>
            <person name="Willing E.M."/>
            <person name="Rawat V."/>
            <person name="Mandakova T."/>
            <person name="Maumus F."/>
            <person name="James G.V."/>
            <person name="Nordstroem K.J."/>
            <person name="Becker C."/>
            <person name="Warthmann N."/>
            <person name="Chica C."/>
            <person name="Szarzynska B."/>
            <person name="Zytnicki M."/>
            <person name="Albani M.C."/>
            <person name="Kiefer C."/>
            <person name="Bergonzi S."/>
            <person name="Castaings L."/>
            <person name="Mateos J.L."/>
            <person name="Berns M.C."/>
            <person name="Bujdoso N."/>
            <person name="Piofczyk T."/>
            <person name="de Lorenzo L."/>
            <person name="Barrero-Sicilia C."/>
            <person name="Mateos I."/>
            <person name="Piednoel M."/>
            <person name="Hagmann J."/>
            <person name="Chen-Min-Tao R."/>
            <person name="Iglesias-Fernandez R."/>
            <person name="Schuster S.C."/>
            <person name="Alonso-Blanco C."/>
            <person name="Roudier F."/>
            <person name="Carbonero P."/>
            <person name="Paz-Ares J."/>
            <person name="Davis S.J."/>
            <person name="Pecinka A."/>
            <person name="Quesneville H."/>
            <person name="Colot V."/>
            <person name="Lysak M.A."/>
            <person name="Weigel D."/>
            <person name="Coupland G."/>
            <person name="Schneeberger K."/>
        </authorList>
    </citation>
    <scope>NUCLEOTIDE SEQUENCE [LARGE SCALE GENOMIC DNA]</scope>
    <source>
        <strain evidence="2">cv. Pajares</strain>
    </source>
</reference>
<dbReference type="Gramene" id="KFK30906">
    <property type="protein sequence ID" value="KFK30906"/>
    <property type="gene ID" value="AALP_AA6G041400"/>
</dbReference>
<dbReference type="Proteomes" id="UP000029120">
    <property type="component" value="Chromosome 6"/>
</dbReference>
<gene>
    <name evidence="1" type="ordered locus">AALP_Aa6g041400</name>
</gene>
<evidence type="ECO:0000313" key="2">
    <source>
        <dbReference type="Proteomes" id="UP000029120"/>
    </source>
</evidence>
<keyword evidence="2" id="KW-1185">Reference proteome</keyword>
<dbReference type="EMBL" id="CM002874">
    <property type="protein sequence ID" value="KFK30906.1"/>
    <property type="molecule type" value="Genomic_DNA"/>
</dbReference>
<protein>
    <submittedName>
        <fullName evidence="1">Uncharacterized protein</fullName>
    </submittedName>
</protein>
<proteinExistence type="predicted"/>
<evidence type="ECO:0000313" key="1">
    <source>
        <dbReference type="EMBL" id="KFK30906.1"/>
    </source>
</evidence>
<dbReference type="OMA" id="NIEAHAN"/>
<name>A0A087GM04_ARAAL</name>
<accession>A0A087GM04</accession>
<organism evidence="1 2">
    <name type="scientific">Arabis alpina</name>
    <name type="common">Alpine rock-cress</name>
    <dbReference type="NCBI Taxonomy" id="50452"/>
    <lineage>
        <taxon>Eukaryota</taxon>
        <taxon>Viridiplantae</taxon>
        <taxon>Streptophyta</taxon>
        <taxon>Embryophyta</taxon>
        <taxon>Tracheophyta</taxon>
        <taxon>Spermatophyta</taxon>
        <taxon>Magnoliopsida</taxon>
        <taxon>eudicotyledons</taxon>
        <taxon>Gunneridae</taxon>
        <taxon>Pentapetalae</taxon>
        <taxon>rosids</taxon>
        <taxon>malvids</taxon>
        <taxon>Brassicales</taxon>
        <taxon>Brassicaceae</taxon>
        <taxon>Arabideae</taxon>
        <taxon>Arabis</taxon>
    </lineage>
</organism>
<sequence length="190" mass="20965">MGARNLQDETATYPDLEDAFERSQYDWLGYGDLRKIFDSCDELPLSTAHVDPFEEEALYGDEGIRSELGRCDLEPLDKGVKSVLERRIYSFVDFEKFCLTHYRITHHAGGHCLEDTDETLKNSAGSNGNGDASGDIRDDDALSALNTDFSDGHDADATDITPVPAATASTTIVVNELTEARKEKEATLHS</sequence>
<dbReference type="AlphaFoldDB" id="A0A087GM04"/>